<evidence type="ECO:0000256" key="4">
    <source>
        <dbReference type="ARBA" id="ARBA00023136"/>
    </source>
</evidence>
<sequence length="72" mass="7986">MSFVEIDIFGVYVAPIVPMMLLALVATLCLRRVAVAVGLFRWIWHPALFEFSVYLILLTALVLAVGALKLPI</sequence>
<feature type="transmembrane region" description="Helical" evidence="5">
    <location>
        <begin position="42"/>
        <end position="68"/>
    </location>
</feature>
<keyword evidence="4 5" id="KW-0472">Membrane</keyword>
<protein>
    <submittedName>
        <fullName evidence="6">DUF1656 domain-containing protein</fullName>
    </submittedName>
</protein>
<evidence type="ECO:0000256" key="2">
    <source>
        <dbReference type="ARBA" id="ARBA00022692"/>
    </source>
</evidence>
<name>A0A4V1RUR7_9HYPH</name>
<evidence type="ECO:0000313" key="6">
    <source>
        <dbReference type="EMBL" id="RYC32094.1"/>
    </source>
</evidence>
<evidence type="ECO:0000256" key="3">
    <source>
        <dbReference type="ARBA" id="ARBA00022989"/>
    </source>
</evidence>
<dbReference type="EMBL" id="QYBB01000009">
    <property type="protein sequence ID" value="RYC32094.1"/>
    <property type="molecule type" value="Genomic_DNA"/>
</dbReference>
<keyword evidence="2 5" id="KW-0812">Transmembrane</keyword>
<dbReference type="Proteomes" id="UP000290759">
    <property type="component" value="Unassembled WGS sequence"/>
</dbReference>
<keyword evidence="7" id="KW-1185">Reference proteome</keyword>
<dbReference type="Pfam" id="PF07869">
    <property type="entry name" value="DUF1656"/>
    <property type="match status" value="1"/>
</dbReference>
<evidence type="ECO:0000256" key="5">
    <source>
        <dbReference type="SAM" id="Phobius"/>
    </source>
</evidence>
<proteinExistence type="predicted"/>
<keyword evidence="1" id="KW-1003">Cell membrane</keyword>
<dbReference type="AlphaFoldDB" id="A0A4V1RUR7"/>
<organism evidence="6 7">
    <name type="scientific">Lichenibacterium minor</name>
    <dbReference type="NCBI Taxonomy" id="2316528"/>
    <lineage>
        <taxon>Bacteria</taxon>
        <taxon>Pseudomonadati</taxon>
        <taxon>Pseudomonadota</taxon>
        <taxon>Alphaproteobacteria</taxon>
        <taxon>Hyphomicrobiales</taxon>
        <taxon>Lichenihabitantaceae</taxon>
        <taxon>Lichenibacterium</taxon>
    </lineage>
</organism>
<reference evidence="6 7" key="2">
    <citation type="submission" date="2019-02" db="EMBL/GenBank/DDBJ databases">
        <title>'Lichenibacterium ramalinii' gen. nov. sp. nov., 'Lichenibacterium minor' gen. nov. sp. nov.</title>
        <authorList>
            <person name="Pankratov T."/>
        </authorList>
    </citation>
    <scope>NUCLEOTIDE SEQUENCE [LARGE SCALE GENOMIC DNA]</scope>
    <source>
        <strain evidence="6 7">RmlP026</strain>
    </source>
</reference>
<dbReference type="RefSeq" id="WP_129226143.1">
    <property type="nucleotide sequence ID" value="NZ_QYBB01000009.1"/>
</dbReference>
<gene>
    <name evidence="6" type="ORF">D3273_10225</name>
</gene>
<evidence type="ECO:0000256" key="1">
    <source>
        <dbReference type="ARBA" id="ARBA00022475"/>
    </source>
</evidence>
<reference evidence="6 7" key="1">
    <citation type="submission" date="2018-12" db="EMBL/GenBank/DDBJ databases">
        <authorList>
            <person name="Grouzdev D.S."/>
            <person name="Krutkina M.S."/>
        </authorList>
    </citation>
    <scope>NUCLEOTIDE SEQUENCE [LARGE SCALE GENOMIC DNA]</scope>
    <source>
        <strain evidence="6 7">RmlP026</strain>
    </source>
</reference>
<feature type="transmembrane region" description="Helical" evidence="5">
    <location>
        <begin position="12"/>
        <end position="30"/>
    </location>
</feature>
<evidence type="ECO:0000313" key="7">
    <source>
        <dbReference type="Proteomes" id="UP000290759"/>
    </source>
</evidence>
<dbReference type="OrthoDB" id="7021192at2"/>
<comment type="caution">
    <text evidence="6">The sequence shown here is derived from an EMBL/GenBank/DDBJ whole genome shotgun (WGS) entry which is preliminary data.</text>
</comment>
<dbReference type="InterPro" id="IPR012451">
    <property type="entry name" value="DUF1656"/>
</dbReference>
<keyword evidence="3 5" id="KW-1133">Transmembrane helix</keyword>
<accession>A0A4V1RUR7</accession>